<dbReference type="RefSeq" id="WP_151136564.1">
    <property type="nucleotide sequence ID" value="NZ_CP043311.1"/>
</dbReference>
<evidence type="ECO:0000313" key="1">
    <source>
        <dbReference type="EMBL" id="QEY64700.1"/>
    </source>
</evidence>
<dbReference type="EMBL" id="CP043311">
    <property type="protein sequence ID" value="QEY64700.1"/>
    <property type="molecule type" value="Genomic_DNA"/>
</dbReference>
<dbReference type="Proteomes" id="UP000327179">
    <property type="component" value="Chromosome"/>
</dbReference>
<sequence>MILLIAIALSGCNALLSPQLNSAYAGKDAGQAVIGISAAAGTEYSFYRFYYKRSAFNAGDQVEQGNFTFDQSTLPFSKPEYRNEQEEGAVLTARLAPGEYELFSVLTQQGTGGAVIHYTPNAPFSIRFTILPGATTYLGHFQAYATEGQNPAGATKVGPPIFLIEDRQEQDLAQARKRNPDIPGKVENATPNPTLLQRDYFVDKVPQEILDKQRGRVSMQEFLWGG</sequence>
<dbReference type="KEGG" id="plal:FXN65_22490"/>
<name>A0A5J6QQ72_9GAMM</name>
<organism evidence="1 2">
    <name type="scientific">Metapseudomonas lalkuanensis</name>
    <dbReference type="NCBI Taxonomy" id="2604832"/>
    <lineage>
        <taxon>Bacteria</taxon>
        <taxon>Pseudomonadati</taxon>
        <taxon>Pseudomonadota</taxon>
        <taxon>Gammaproteobacteria</taxon>
        <taxon>Pseudomonadales</taxon>
        <taxon>Pseudomonadaceae</taxon>
        <taxon>Metapseudomonas</taxon>
    </lineage>
</organism>
<protein>
    <submittedName>
        <fullName evidence="1">Uncharacterized protein</fullName>
    </submittedName>
</protein>
<keyword evidence="2" id="KW-1185">Reference proteome</keyword>
<dbReference type="AlphaFoldDB" id="A0A5J6QQ72"/>
<proteinExistence type="predicted"/>
<gene>
    <name evidence="1" type="ORF">FXN65_22490</name>
</gene>
<reference evidence="1 2" key="1">
    <citation type="submission" date="2019-08" db="EMBL/GenBank/DDBJ databases">
        <title>Whole-genome Sequencing of e-waste polymer degrading bacterium Pseudomonas sp. strain PE08.</title>
        <authorList>
            <person name="Kirdat K."/>
            <person name="Debbarma P."/>
            <person name="Narawade N."/>
            <person name="Suyal D."/>
            <person name="Thorat V."/>
            <person name="Shouche Y."/>
            <person name="Goel R."/>
            <person name="Yadav A."/>
        </authorList>
    </citation>
    <scope>NUCLEOTIDE SEQUENCE [LARGE SCALE GENOMIC DNA]</scope>
    <source>
        <strain evidence="1 2">PE08</strain>
    </source>
</reference>
<evidence type="ECO:0000313" key="2">
    <source>
        <dbReference type="Proteomes" id="UP000327179"/>
    </source>
</evidence>
<accession>A0A5J6QQ72</accession>